<dbReference type="PROSITE" id="PS00615">
    <property type="entry name" value="C_TYPE_LECTIN_1"/>
    <property type="match status" value="1"/>
</dbReference>
<dbReference type="SMART" id="SM00034">
    <property type="entry name" value="CLECT"/>
    <property type="match status" value="2"/>
</dbReference>
<comment type="caution">
    <text evidence="4">The sequence shown here is derived from an EMBL/GenBank/DDBJ whole genome shotgun (WGS) entry which is preliminary data.</text>
</comment>
<dbReference type="Proteomes" id="UP001591681">
    <property type="component" value="Unassembled WGS sequence"/>
</dbReference>
<keyword evidence="2" id="KW-0732">Signal</keyword>
<feature type="domain" description="C-type lectin" evidence="3">
    <location>
        <begin position="22"/>
        <end position="136"/>
    </location>
</feature>
<feature type="domain" description="C-type lectin" evidence="3">
    <location>
        <begin position="137"/>
        <end position="243"/>
    </location>
</feature>
<evidence type="ECO:0000313" key="5">
    <source>
        <dbReference type="Proteomes" id="UP001591681"/>
    </source>
</evidence>
<dbReference type="Pfam" id="PF00059">
    <property type="entry name" value="Lectin_C"/>
    <property type="match status" value="2"/>
</dbReference>
<dbReference type="InterPro" id="IPR001304">
    <property type="entry name" value="C-type_lectin-like"/>
</dbReference>
<sequence length="300" mass="33664">MLFLILLFSGFHSFCSAVSLQYFFVNEAKTWTEAQTYCRTHYTDLATLYNTDDVNALTQLGGQTGSAWIGLYDDSQNSWRWSITNSSFYGPGETEFRNWSPGEPNNAGGNELCGEIYPNGFWNDISCTAGRQFVCYGANDTYVLIQQSKSWNGAQAHCRSNYIDLASIRNATENEKVRAAAQGATAYIGLYRTRTWSDGSDSSFRNWKSGQPDSKDQCTAVSFTDSGQWTDENCANTYPFFCYRAATALSTLRVVVDSATELTEAEIEETIIKPLREELLRNGLPNSTTLRLRRVHRANP</sequence>
<reference evidence="4 5" key="1">
    <citation type="submission" date="2024-09" db="EMBL/GenBank/DDBJ databases">
        <title>A chromosome-level genome assembly of Gray's grenadier anchovy, Coilia grayii.</title>
        <authorList>
            <person name="Fu Z."/>
        </authorList>
    </citation>
    <scope>NUCLEOTIDE SEQUENCE [LARGE SCALE GENOMIC DNA]</scope>
    <source>
        <strain evidence="4">G4</strain>
        <tissue evidence="4">Muscle</tissue>
    </source>
</reference>
<keyword evidence="5" id="KW-1185">Reference proteome</keyword>
<dbReference type="PROSITE" id="PS50041">
    <property type="entry name" value="C_TYPE_LECTIN_2"/>
    <property type="match status" value="2"/>
</dbReference>
<dbReference type="EMBL" id="JBHFQA010000022">
    <property type="protein sequence ID" value="KAL2079434.1"/>
    <property type="molecule type" value="Genomic_DNA"/>
</dbReference>
<evidence type="ECO:0000256" key="2">
    <source>
        <dbReference type="SAM" id="SignalP"/>
    </source>
</evidence>
<dbReference type="SUPFAM" id="SSF56436">
    <property type="entry name" value="C-type lectin-like"/>
    <property type="match status" value="2"/>
</dbReference>
<organism evidence="4 5">
    <name type="scientific">Coilia grayii</name>
    <name type="common">Gray's grenadier anchovy</name>
    <dbReference type="NCBI Taxonomy" id="363190"/>
    <lineage>
        <taxon>Eukaryota</taxon>
        <taxon>Metazoa</taxon>
        <taxon>Chordata</taxon>
        <taxon>Craniata</taxon>
        <taxon>Vertebrata</taxon>
        <taxon>Euteleostomi</taxon>
        <taxon>Actinopterygii</taxon>
        <taxon>Neopterygii</taxon>
        <taxon>Teleostei</taxon>
        <taxon>Clupei</taxon>
        <taxon>Clupeiformes</taxon>
        <taxon>Clupeoidei</taxon>
        <taxon>Engraulidae</taxon>
        <taxon>Coilinae</taxon>
        <taxon>Coilia</taxon>
    </lineage>
</organism>
<proteinExistence type="predicted"/>
<dbReference type="PANTHER" id="PTHR45784:SF3">
    <property type="entry name" value="C-TYPE LECTIN DOMAIN FAMILY 4 MEMBER K-LIKE-RELATED"/>
    <property type="match status" value="1"/>
</dbReference>
<evidence type="ECO:0000256" key="1">
    <source>
        <dbReference type="ARBA" id="ARBA00023157"/>
    </source>
</evidence>
<feature type="signal peptide" evidence="2">
    <location>
        <begin position="1"/>
        <end position="17"/>
    </location>
</feature>
<feature type="chain" id="PRO_5044869423" description="C-type lectin domain-containing protein" evidence="2">
    <location>
        <begin position="18"/>
        <end position="300"/>
    </location>
</feature>
<name>A0ABD1IXV3_9TELE</name>
<dbReference type="InterPro" id="IPR016186">
    <property type="entry name" value="C-type_lectin-like/link_sf"/>
</dbReference>
<protein>
    <recommendedName>
        <fullName evidence="3">C-type lectin domain-containing protein</fullName>
    </recommendedName>
</protein>
<evidence type="ECO:0000313" key="4">
    <source>
        <dbReference type="EMBL" id="KAL2079434.1"/>
    </source>
</evidence>
<dbReference type="AlphaFoldDB" id="A0ABD1IXV3"/>
<gene>
    <name evidence="4" type="ORF">ACEWY4_025178</name>
</gene>
<dbReference type="Gene3D" id="3.10.100.10">
    <property type="entry name" value="Mannose-Binding Protein A, subunit A"/>
    <property type="match status" value="2"/>
</dbReference>
<dbReference type="InterPro" id="IPR016187">
    <property type="entry name" value="CTDL_fold"/>
</dbReference>
<accession>A0ABD1IXV3</accession>
<evidence type="ECO:0000259" key="3">
    <source>
        <dbReference type="PROSITE" id="PS50041"/>
    </source>
</evidence>
<dbReference type="InterPro" id="IPR018378">
    <property type="entry name" value="C-type_lectin_CS"/>
</dbReference>
<keyword evidence="1" id="KW-1015">Disulfide bond</keyword>
<dbReference type="PANTHER" id="PTHR45784">
    <property type="entry name" value="C-TYPE LECTIN DOMAIN FAMILY 20 MEMBER A-RELATED"/>
    <property type="match status" value="1"/>
</dbReference>